<dbReference type="InterPro" id="IPR009081">
    <property type="entry name" value="PP-bd_ACP"/>
</dbReference>
<dbReference type="PROSITE" id="PS50075">
    <property type="entry name" value="CARRIER"/>
    <property type="match status" value="1"/>
</dbReference>
<evidence type="ECO:0000259" key="1">
    <source>
        <dbReference type="PROSITE" id="PS50075"/>
    </source>
</evidence>
<comment type="caution">
    <text evidence="2">The sequence shown here is derived from an EMBL/GenBank/DDBJ whole genome shotgun (WGS) entry which is preliminary data.</text>
</comment>
<reference evidence="2" key="1">
    <citation type="submission" date="2009-07" db="EMBL/GenBank/DDBJ databases">
        <authorList>
            <consortium name="US DOE Joint Genome Institute (JGI-PGF)"/>
            <person name="Lucas S."/>
            <person name="Copeland A."/>
            <person name="Lapidus A."/>
            <person name="Glavina del Rio T."/>
            <person name="Tice H."/>
            <person name="Bruce D."/>
            <person name="Goodwin L."/>
            <person name="Pitluck S."/>
            <person name="Larimer F."/>
            <person name="Land M.L."/>
            <person name="Mouttaki H."/>
            <person name="He Z."/>
            <person name="Zhou J."/>
            <person name="Hemme C.L."/>
        </authorList>
    </citation>
    <scope>NUCLEOTIDE SEQUENCE [LARGE SCALE GENOMIC DNA]</scope>
    <source>
        <strain evidence="2">DSM 2782</strain>
    </source>
</reference>
<dbReference type="STRING" id="588581.Cpap_3802"/>
<dbReference type="RefSeq" id="WP_004616033.1">
    <property type="nucleotide sequence ID" value="NZ_ACXX02000001.1"/>
</dbReference>
<dbReference type="EMBL" id="ACXX02000001">
    <property type="protein sequence ID" value="EGD49369.1"/>
    <property type="molecule type" value="Genomic_DNA"/>
</dbReference>
<organism evidence="2 3">
    <name type="scientific">Ruminiclostridium papyrosolvens DSM 2782</name>
    <dbReference type="NCBI Taxonomy" id="588581"/>
    <lineage>
        <taxon>Bacteria</taxon>
        <taxon>Bacillati</taxon>
        <taxon>Bacillota</taxon>
        <taxon>Clostridia</taxon>
        <taxon>Eubacteriales</taxon>
        <taxon>Oscillospiraceae</taxon>
        <taxon>Ruminiclostridium</taxon>
    </lineage>
</organism>
<dbReference type="Proteomes" id="UP000003860">
    <property type="component" value="Unassembled WGS sequence"/>
</dbReference>
<dbReference type="AlphaFoldDB" id="F1T7C1"/>
<protein>
    <submittedName>
        <fullName evidence="2">Phosphopantetheine-binding protein</fullName>
    </submittedName>
</protein>
<keyword evidence="3" id="KW-1185">Reference proteome</keyword>
<proteinExistence type="predicted"/>
<dbReference type="Gene3D" id="1.10.1200.10">
    <property type="entry name" value="ACP-like"/>
    <property type="match status" value="1"/>
</dbReference>
<gene>
    <name evidence="2" type="ORF">Cpap_3802</name>
</gene>
<evidence type="ECO:0000313" key="3">
    <source>
        <dbReference type="Proteomes" id="UP000003860"/>
    </source>
</evidence>
<accession>F1T7C1</accession>
<dbReference type="InterPro" id="IPR036736">
    <property type="entry name" value="ACP-like_sf"/>
</dbReference>
<name>F1T7C1_9FIRM</name>
<sequence length="80" mass="9182">MTETKESIQKCVRKCLNEDENYKVDLDAELTNLGMNSITLIKLLVLLEAELGIQFDESKFSFKDYKTLNSVAEYVDTLKV</sequence>
<reference evidence="2" key="2">
    <citation type="submission" date="2011-01" db="EMBL/GenBank/DDBJ databases">
        <title>The Non-contiguous Finished genome of Clostridium papyrosolvens.</title>
        <authorList>
            <person name="Lucas S."/>
            <person name="Copeland A."/>
            <person name="Lapidus A."/>
            <person name="Cheng J.-F."/>
            <person name="Goodwin L."/>
            <person name="Pitluck S."/>
            <person name="Misra M."/>
            <person name="Chertkov O."/>
            <person name="Detter J.C."/>
            <person name="Han C."/>
            <person name="Tapia R."/>
            <person name="Land M."/>
            <person name="Hauser L."/>
            <person name="Kyrpides N."/>
            <person name="Ivanova N."/>
            <person name="Pagani I."/>
            <person name="Mouttaki H."/>
            <person name="He Z."/>
            <person name="Zhou J."/>
            <person name="Hemme C.L."/>
            <person name="Woyke T."/>
        </authorList>
    </citation>
    <scope>NUCLEOTIDE SEQUENCE [LARGE SCALE GENOMIC DNA]</scope>
    <source>
        <strain evidence="2">DSM 2782</strain>
    </source>
</reference>
<dbReference type="Pfam" id="PF00550">
    <property type="entry name" value="PP-binding"/>
    <property type="match status" value="1"/>
</dbReference>
<feature type="domain" description="Carrier" evidence="1">
    <location>
        <begin position="2"/>
        <end position="79"/>
    </location>
</feature>
<evidence type="ECO:0000313" key="2">
    <source>
        <dbReference type="EMBL" id="EGD49369.1"/>
    </source>
</evidence>
<dbReference type="SUPFAM" id="SSF47336">
    <property type="entry name" value="ACP-like"/>
    <property type="match status" value="1"/>
</dbReference>